<proteinExistence type="inferred from homology"/>
<keyword evidence="3" id="KW-0004">4Fe-4S</keyword>
<evidence type="ECO:0000313" key="9">
    <source>
        <dbReference type="Proteomes" id="UP000446768"/>
    </source>
</evidence>
<dbReference type="Gene3D" id="3.40.50.11540">
    <property type="entry name" value="NADH-ubiquinone oxidoreductase 51kDa subunit"/>
    <property type="match status" value="1"/>
</dbReference>
<evidence type="ECO:0000313" key="8">
    <source>
        <dbReference type="EMBL" id="MRV72511.1"/>
    </source>
</evidence>
<evidence type="ECO:0000256" key="1">
    <source>
        <dbReference type="ARBA" id="ARBA00001917"/>
    </source>
</evidence>
<dbReference type="AlphaFoldDB" id="A0A7X2LSQ7"/>
<protein>
    <submittedName>
        <fullName evidence="8">NADH-quinone oxidoreductase subunit D</fullName>
    </submittedName>
</protein>
<keyword evidence="9" id="KW-1185">Reference proteome</keyword>
<dbReference type="Gene3D" id="1.20.1440.230">
    <property type="entry name" value="NADH-ubiquinone oxidoreductase 51kDa subunit, iron-sulphur binding domain"/>
    <property type="match status" value="1"/>
</dbReference>
<dbReference type="InterPro" id="IPR011538">
    <property type="entry name" value="Nuo51_FMN-bd"/>
</dbReference>
<sequence>MFARNTHMKPLQRHVAASSFYHLAGKTLDGCACNGLACFAARADDPVRWATASRQAVPVYCLGKCYASPADADHDVRPYVASHSRGSVLLENVRHGGVRALAEYQRRGGGAARLAALAMAPADVVRLVQASQLRGRGGAGFPAGRKWQAMAAQAAPRKYLVVNADEGDPGAFSDRFLLEDDPFRLIEAAIIAAHATGATHGYIYLRKEYPAAAAVLARALDEARAARWLGAAFDLECVIGEGSYLCGEETALLNALEGRRPEVRLRPPQLTECGLYGLPTLVQNVETLCAVPWIVANGAHAYAALGFSQSRGTKLLSLNSLFNRPGLYEVEFGMPLAAVVDELGLGLRRGRLAGVMVGGPLAGIVPPPLLGTRLGYEEMQAIGCAVGHGGVIAFADDTPLAAIVAEVFRFGARESCGKCTPCHLGTPRLAALFGAVQSGTGRAGTGEMAQCDALLDALEATSLCGHGRGLAEFARAVQLHYPGEWSAWLG</sequence>
<dbReference type="GO" id="GO:0051539">
    <property type="term" value="F:4 iron, 4 sulfur cluster binding"/>
    <property type="evidence" value="ECO:0007669"/>
    <property type="project" value="UniProtKB-KW"/>
</dbReference>
<feature type="domain" description="NADH-ubiquinone oxidoreductase 51kDa subunit iron-sulphur binding" evidence="7">
    <location>
        <begin position="401"/>
        <end position="446"/>
    </location>
</feature>
<dbReference type="PANTHER" id="PTHR43578">
    <property type="entry name" value="NADH-QUINONE OXIDOREDUCTASE SUBUNIT F"/>
    <property type="match status" value="1"/>
</dbReference>
<dbReference type="EMBL" id="WKJJ01000007">
    <property type="protein sequence ID" value="MRV72511.1"/>
    <property type="molecule type" value="Genomic_DNA"/>
</dbReference>
<comment type="caution">
    <text evidence="8">The sequence shown here is derived from an EMBL/GenBank/DDBJ whole genome shotgun (WGS) entry which is preliminary data.</text>
</comment>
<reference evidence="8 9" key="1">
    <citation type="submission" date="2019-11" db="EMBL/GenBank/DDBJ databases">
        <title>Novel species isolated from a subtropical stream in China.</title>
        <authorList>
            <person name="Lu H."/>
        </authorList>
    </citation>
    <scope>NUCLEOTIDE SEQUENCE [LARGE SCALE GENOMIC DNA]</scope>
    <source>
        <strain evidence="8 9">FT92W</strain>
    </source>
</reference>
<dbReference type="Pfam" id="PF01512">
    <property type="entry name" value="Complex1_51K"/>
    <property type="match status" value="1"/>
</dbReference>
<evidence type="ECO:0000256" key="6">
    <source>
        <dbReference type="ARBA" id="ARBA00023014"/>
    </source>
</evidence>
<dbReference type="PANTHER" id="PTHR43578:SF3">
    <property type="entry name" value="NADH-QUINONE OXIDOREDUCTASE SUBUNIT F"/>
    <property type="match status" value="1"/>
</dbReference>
<organism evidence="8 9">
    <name type="scientific">Pseudoduganella rivuli</name>
    <dbReference type="NCBI Taxonomy" id="2666085"/>
    <lineage>
        <taxon>Bacteria</taxon>
        <taxon>Pseudomonadati</taxon>
        <taxon>Pseudomonadota</taxon>
        <taxon>Betaproteobacteria</taxon>
        <taxon>Burkholderiales</taxon>
        <taxon>Oxalobacteraceae</taxon>
        <taxon>Telluria group</taxon>
        <taxon>Pseudoduganella</taxon>
    </lineage>
</organism>
<dbReference type="InterPro" id="IPR019575">
    <property type="entry name" value="Nuop51_4Fe4S-bd"/>
</dbReference>
<dbReference type="Gene3D" id="3.10.20.600">
    <property type="match status" value="1"/>
</dbReference>
<evidence type="ECO:0000256" key="3">
    <source>
        <dbReference type="ARBA" id="ARBA00022485"/>
    </source>
</evidence>
<dbReference type="SUPFAM" id="SSF142984">
    <property type="entry name" value="Nqo1 middle domain-like"/>
    <property type="match status" value="1"/>
</dbReference>
<dbReference type="InterPro" id="IPR037225">
    <property type="entry name" value="Nuo51_FMN-bd_sf"/>
</dbReference>
<dbReference type="SMART" id="SM00928">
    <property type="entry name" value="NADH_4Fe-4S"/>
    <property type="match status" value="1"/>
</dbReference>
<evidence type="ECO:0000259" key="7">
    <source>
        <dbReference type="SMART" id="SM00928"/>
    </source>
</evidence>
<evidence type="ECO:0000256" key="2">
    <source>
        <dbReference type="ARBA" id="ARBA00007523"/>
    </source>
</evidence>
<keyword evidence="6" id="KW-0411">Iron-sulfur</keyword>
<dbReference type="GO" id="GO:0046872">
    <property type="term" value="F:metal ion binding"/>
    <property type="evidence" value="ECO:0007669"/>
    <property type="project" value="UniProtKB-KW"/>
</dbReference>
<comment type="cofactor">
    <cofactor evidence="1">
        <name>FMN</name>
        <dbReference type="ChEBI" id="CHEBI:58210"/>
    </cofactor>
</comment>
<dbReference type="InterPro" id="IPR037207">
    <property type="entry name" value="Nuop51_4Fe4S-bd_sf"/>
</dbReference>
<dbReference type="SUPFAM" id="SSF142019">
    <property type="entry name" value="Nqo1 FMN-binding domain-like"/>
    <property type="match status" value="1"/>
</dbReference>
<gene>
    <name evidence="8" type="ORF">GJ700_12405</name>
</gene>
<dbReference type="Pfam" id="PF10589">
    <property type="entry name" value="NADH_4Fe-4S"/>
    <property type="match status" value="1"/>
</dbReference>
<name>A0A7X2LSQ7_9BURK</name>
<evidence type="ECO:0000256" key="5">
    <source>
        <dbReference type="ARBA" id="ARBA00023004"/>
    </source>
</evidence>
<dbReference type="SUPFAM" id="SSF140490">
    <property type="entry name" value="Nqo1C-terminal domain-like"/>
    <property type="match status" value="1"/>
</dbReference>
<keyword evidence="4" id="KW-0479">Metal-binding</keyword>
<keyword evidence="5" id="KW-0408">Iron</keyword>
<dbReference type="Proteomes" id="UP000446768">
    <property type="component" value="Unassembled WGS sequence"/>
</dbReference>
<accession>A0A7X2LSQ7</accession>
<comment type="similarity">
    <text evidence="2">Belongs to the complex I 51 kDa subunit family.</text>
</comment>
<evidence type="ECO:0000256" key="4">
    <source>
        <dbReference type="ARBA" id="ARBA00022723"/>
    </source>
</evidence>